<dbReference type="InterPro" id="IPR001041">
    <property type="entry name" value="2Fe-2S_ferredoxin-type"/>
</dbReference>
<dbReference type="OrthoDB" id="9799640at2"/>
<evidence type="ECO:0000256" key="1">
    <source>
        <dbReference type="ARBA" id="ARBA00010914"/>
    </source>
</evidence>
<dbReference type="GO" id="GO:0051537">
    <property type="term" value="F:2 iron, 2 sulfur cluster binding"/>
    <property type="evidence" value="ECO:0007669"/>
    <property type="project" value="UniProtKB-KW"/>
</dbReference>
<dbReference type="PRINTS" id="PR00355">
    <property type="entry name" value="ADRENODOXIN"/>
</dbReference>
<proteinExistence type="inferred from homology"/>
<evidence type="ECO:0000256" key="4">
    <source>
        <dbReference type="ARBA" id="ARBA00023004"/>
    </source>
</evidence>
<dbReference type="Pfam" id="PF00111">
    <property type="entry name" value="Fer2"/>
    <property type="match status" value="1"/>
</dbReference>
<keyword evidence="4" id="KW-0408">Iron</keyword>
<evidence type="ECO:0000313" key="8">
    <source>
        <dbReference type="EMBL" id="AWR22079.1"/>
    </source>
</evidence>
<dbReference type="PANTHER" id="PTHR23426:SF65">
    <property type="entry name" value="FERREDOXIN-2, MITOCHONDRIAL"/>
    <property type="match status" value="1"/>
</dbReference>
<dbReference type="Proteomes" id="UP000246894">
    <property type="component" value="Chromosome"/>
</dbReference>
<evidence type="ECO:0000256" key="2">
    <source>
        <dbReference type="ARBA" id="ARBA00022714"/>
    </source>
</evidence>
<keyword evidence="3" id="KW-0479">Metal-binding</keyword>
<keyword evidence="5" id="KW-0411">Iron-sulfur</keyword>
<evidence type="ECO:0000256" key="3">
    <source>
        <dbReference type="ARBA" id="ARBA00022723"/>
    </source>
</evidence>
<dbReference type="SUPFAM" id="SSF54292">
    <property type="entry name" value="2Fe-2S ferredoxin-like"/>
    <property type="match status" value="1"/>
</dbReference>
<dbReference type="InterPro" id="IPR001055">
    <property type="entry name" value="Adrenodoxin-like"/>
</dbReference>
<dbReference type="GO" id="GO:0046872">
    <property type="term" value="F:metal ion binding"/>
    <property type="evidence" value="ECO:0007669"/>
    <property type="project" value="UniProtKB-KW"/>
</dbReference>
<dbReference type="KEGG" id="aum:AURMO_01493"/>
<dbReference type="EMBL" id="CP023994">
    <property type="protein sequence ID" value="AWR22079.1"/>
    <property type="molecule type" value="Genomic_DNA"/>
</dbReference>
<dbReference type="PANTHER" id="PTHR23426">
    <property type="entry name" value="FERREDOXIN/ADRENODOXIN"/>
    <property type="match status" value="1"/>
</dbReference>
<dbReference type="InterPro" id="IPR012675">
    <property type="entry name" value="Beta-grasp_dom_sf"/>
</dbReference>
<dbReference type="GO" id="GO:0140647">
    <property type="term" value="P:P450-containing electron transport chain"/>
    <property type="evidence" value="ECO:0007669"/>
    <property type="project" value="InterPro"/>
</dbReference>
<dbReference type="PROSITE" id="PS51085">
    <property type="entry name" value="2FE2S_FER_2"/>
    <property type="match status" value="1"/>
</dbReference>
<dbReference type="Gene3D" id="3.10.20.30">
    <property type="match status" value="1"/>
</dbReference>
<evidence type="ECO:0000256" key="5">
    <source>
        <dbReference type="ARBA" id="ARBA00023014"/>
    </source>
</evidence>
<organism evidence="8 9">
    <name type="scientific">Aurantimicrobium photophilum</name>
    <dbReference type="NCBI Taxonomy" id="1987356"/>
    <lineage>
        <taxon>Bacteria</taxon>
        <taxon>Bacillati</taxon>
        <taxon>Actinomycetota</taxon>
        <taxon>Actinomycetes</taxon>
        <taxon>Micrococcales</taxon>
        <taxon>Microbacteriaceae</taxon>
        <taxon>Aurantimicrobium</taxon>
    </lineage>
</organism>
<accession>A0A2Z3RZ99</accession>
<dbReference type="InterPro" id="IPR036010">
    <property type="entry name" value="2Fe-2S_ferredoxin-like_sf"/>
</dbReference>
<evidence type="ECO:0000313" key="9">
    <source>
        <dbReference type="Proteomes" id="UP000246894"/>
    </source>
</evidence>
<sequence>MPQLNFISPDGEKHTVEGKLGDSVMDAGVRNVVPGMFGLCGGALACVTCHLLVDDSTASRCTPMQDFEDEMLDGTVTPRHASSRLSCQIVITEELDGGTFIVPEKNY</sequence>
<protein>
    <submittedName>
        <fullName evidence="8">Rhodocoxin</fullName>
    </submittedName>
</protein>
<gene>
    <name evidence="8" type="ORF">AURMO_01493</name>
</gene>
<evidence type="ECO:0000256" key="6">
    <source>
        <dbReference type="ARBA" id="ARBA00034078"/>
    </source>
</evidence>
<keyword evidence="2" id="KW-0001">2Fe-2S</keyword>
<reference evidence="8 9" key="1">
    <citation type="submission" date="2017-10" db="EMBL/GenBank/DDBJ databases">
        <title>Genome of an Actinobacterium that displays light-enhanced growth.</title>
        <authorList>
            <person name="Maresca J.A."/>
            <person name="Hempel P."/>
            <person name="Shevchenko O."/>
            <person name="Miller K.J."/>
            <person name="Hahn M.W."/>
        </authorList>
    </citation>
    <scope>NUCLEOTIDE SEQUENCE [LARGE SCALE GENOMIC DNA]</scope>
    <source>
        <strain evidence="8 9">MWH-Mo1</strain>
    </source>
</reference>
<feature type="domain" description="2Fe-2S ferredoxin-type" evidence="7">
    <location>
        <begin position="2"/>
        <end position="106"/>
    </location>
</feature>
<name>A0A2Z3RZ99_9MICO</name>
<dbReference type="AlphaFoldDB" id="A0A2Z3RZ99"/>
<comment type="cofactor">
    <cofactor evidence="6">
        <name>[2Fe-2S] cluster</name>
        <dbReference type="ChEBI" id="CHEBI:190135"/>
    </cofactor>
</comment>
<keyword evidence="9" id="KW-1185">Reference proteome</keyword>
<dbReference type="RefSeq" id="WP_110234528.1">
    <property type="nucleotide sequence ID" value="NZ_CP023994.1"/>
</dbReference>
<comment type="similarity">
    <text evidence="1">Belongs to the adrenodoxin/putidaredoxin family.</text>
</comment>
<dbReference type="GO" id="GO:0009055">
    <property type="term" value="F:electron transfer activity"/>
    <property type="evidence" value="ECO:0007669"/>
    <property type="project" value="TreeGrafter"/>
</dbReference>
<evidence type="ECO:0000259" key="7">
    <source>
        <dbReference type="PROSITE" id="PS51085"/>
    </source>
</evidence>